<dbReference type="GeneID" id="110289166"/>
<dbReference type="PANTHER" id="PTHR21520:SF2">
    <property type="entry name" value="GLUTAMATE-RICH PROTEIN 2"/>
    <property type="match status" value="1"/>
</dbReference>
<feature type="compositionally biased region" description="Pro residues" evidence="1">
    <location>
        <begin position="63"/>
        <end position="85"/>
    </location>
</feature>
<feature type="compositionally biased region" description="Acidic residues" evidence="1">
    <location>
        <begin position="343"/>
        <end position="364"/>
    </location>
</feature>
<name>A0A6P5PDK6_MUSCR</name>
<feature type="region of interest" description="Disordered" evidence="1">
    <location>
        <begin position="424"/>
        <end position="463"/>
    </location>
</feature>
<dbReference type="KEGG" id="mcal:110289166"/>
<feature type="region of interest" description="Disordered" evidence="1">
    <location>
        <begin position="343"/>
        <end position="373"/>
    </location>
</feature>
<feature type="compositionally biased region" description="Polar residues" evidence="1">
    <location>
        <begin position="114"/>
        <end position="124"/>
    </location>
</feature>
<feature type="compositionally biased region" description="Basic residues" evidence="1">
    <location>
        <begin position="237"/>
        <end position="249"/>
    </location>
</feature>
<evidence type="ECO:0000313" key="2">
    <source>
        <dbReference type="Proteomes" id="UP000515126"/>
    </source>
</evidence>
<feature type="region of interest" description="Disordered" evidence="1">
    <location>
        <begin position="207"/>
        <end position="303"/>
    </location>
</feature>
<keyword evidence="2" id="KW-1185">Reference proteome</keyword>
<dbReference type="RefSeq" id="XP_021010998.1">
    <property type="nucleotide sequence ID" value="XM_021155339.2"/>
</dbReference>
<protein>
    <submittedName>
        <fullName evidence="3">Glutamate-rich protein 2 isoform X1</fullName>
    </submittedName>
</protein>
<dbReference type="PANTHER" id="PTHR21520">
    <property type="entry name" value="GLUTAMATE-RICH PROTEIN 2"/>
    <property type="match status" value="1"/>
</dbReference>
<evidence type="ECO:0000256" key="1">
    <source>
        <dbReference type="SAM" id="MobiDB-lite"/>
    </source>
</evidence>
<gene>
    <name evidence="3" type="primary">Erich2</name>
</gene>
<reference evidence="3" key="1">
    <citation type="submission" date="2025-08" db="UniProtKB">
        <authorList>
            <consortium name="RefSeq"/>
        </authorList>
    </citation>
    <scope>IDENTIFICATION</scope>
</reference>
<dbReference type="CTD" id="285141"/>
<dbReference type="Proteomes" id="UP000515126">
    <property type="component" value="Chromosome 2"/>
</dbReference>
<feature type="compositionally biased region" description="Acidic residues" evidence="1">
    <location>
        <begin position="427"/>
        <end position="463"/>
    </location>
</feature>
<sequence length="463" mass="50255">MDTDLPVSLSPAFLKVTRIRGQACPRVCAPNLPRSATPSSSGRWATRAARSALRVVPAAGTVPAPPPPRALRPAPGPPRSAPLAPPLRRAVQSLGSSGGSRGSSRSPSGLHGNAASQARSSEPTASAERGWPSWSALRGNNLAGRPEGKQQCGDCWASGTARLSKYCPRRTRSPSIPLENTLKETSCLSLSPEFCIPEIPSNYLDKTDVQASKSRQNGRLLLYDPKEKLMSGTNKEKSHKSHFGRRPRLSNKLYTSPAQIPGGANAFSAKKEASSKKSEDKASFKSIDNRPSSRSTENKDVLTNRQSDLWSSSFLKESAGETSKDLVLAKQEENRDYCLEDIEENLSDSTDGDGEEDSSNEDDEGPAKKATQAPLELMAEFLRAEMGRDYQLAKKLCQMILIYEPENPVAKEFFSLIEEILLKEKAQDEEDEEDSDEDSSSESEVDSSEDGSEDSSDECEDGS</sequence>
<dbReference type="InterPro" id="IPR026703">
    <property type="entry name" value="ERICH2"/>
</dbReference>
<proteinExistence type="predicted"/>
<feature type="region of interest" description="Disordered" evidence="1">
    <location>
        <begin position="56"/>
        <end position="154"/>
    </location>
</feature>
<dbReference type="AlphaFoldDB" id="A0A6P5PDK6"/>
<evidence type="ECO:0000313" key="3">
    <source>
        <dbReference type="RefSeq" id="XP_021010998.1"/>
    </source>
</evidence>
<organism evidence="2 3">
    <name type="scientific">Mus caroli</name>
    <name type="common">Ryukyu mouse</name>
    <name type="synonym">Ricefield mouse</name>
    <dbReference type="NCBI Taxonomy" id="10089"/>
    <lineage>
        <taxon>Eukaryota</taxon>
        <taxon>Metazoa</taxon>
        <taxon>Chordata</taxon>
        <taxon>Craniata</taxon>
        <taxon>Vertebrata</taxon>
        <taxon>Euteleostomi</taxon>
        <taxon>Mammalia</taxon>
        <taxon>Eutheria</taxon>
        <taxon>Euarchontoglires</taxon>
        <taxon>Glires</taxon>
        <taxon>Rodentia</taxon>
        <taxon>Myomorpha</taxon>
        <taxon>Muroidea</taxon>
        <taxon>Muridae</taxon>
        <taxon>Murinae</taxon>
        <taxon>Mus</taxon>
        <taxon>Mus</taxon>
    </lineage>
</organism>
<feature type="compositionally biased region" description="Basic and acidic residues" evidence="1">
    <location>
        <begin position="269"/>
        <end position="283"/>
    </location>
</feature>
<accession>A0A6P5PDK6</accession>
<feature type="compositionally biased region" description="Low complexity" evidence="1">
    <location>
        <begin position="86"/>
        <end position="95"/>
    </location>
</feature>